<dbReference type="SMART" id="SM00230">
    <property type="entry name" value="CysPc"/>
    <property type="match status" value="1"/>
</dbReference>
<organism evidence="5 6">
    <name type="scientific">Eptatretus burgeri</name>
    <name type="common">Inshore hagfish</name>
    <dbReference type="NCBI Taxonomy" id="7764"/>
    <lineage>
        <taxon>Eukaryota</taxon>
        <taxon>Metazoa</taxon>
        <taxon>Chordata</taxon>
        <taxon>Craniata</taxon>
        <taxon>Vertebrata</taxon>
        <taxon>Cyclostomata</taxon>
        <taxon>Myxini</taxon>
        <taxon>Myxiniformes</taxon>
        <taxon>Myxinidae</taxon>
        <taxon>Eptatretinae</taxon>
        <taxon>Eptatretus</taxon>
    </lineage>
</organism>
<dbReference type="SMART" id="SM00720">
    <property type="entry name" value="calpain_III"/>
    <property type="match status" value="1"/>
</dbReference>
<keyword evidence="3" id="KW-0645">Protease</keyword>
<dbReference type="AlphaFoldDB" id="A0A8C4NE81"/>
<dbReference type="PANTHER" id="PTHR10183:SF30">
    <property type="entry name" value="CALPAIN-10"/>
    <property type="match status" value="1"/>
</dbReference>
<dbReference type="PROSITE" id="PS50203">
    <property type="entry name" value="CALPAIN_CAT"/>
    <property type="match status" value="1"/>
</dbReference>
<dbReference type="PANTHER" id="PTHR10183">
    <property type="entry name" value="CALPAIN"/>
    <property type="match status" value="1"/>
</dbReference>
<reference evidence="5" key="2">
    <citation type="submission" date="2025-09" db="UniProtKB">
        <authorList>
            <consortium name="Ensembl"/>
        </authorList>
    </citation>
    <scope>IDENTIFICATION</scope>
</reference>
<dbReference type="Proteomes" id="UP000694388">
    <property type="component" value="Unplaced"/>
</dbReference>
<accession>A0A8C4NE81</accession>
<dbReference type="InterPro" id="IPR038765">
    <property type="entry name" value="Papain-like_cys_pep_sf"/>
</dbReference>
<evidence type="ECO:0000256" key="2">
    <source>
        <dbReference type="PIRSR" id="PIRSR622684-1"/>
    </source>
</evidence>
<feature type="active site" evidence="3">
    <location>
        <position position="270"/>
    </location>
</feature>
<dbReference type="Pfam" id="PF00648">
    <property type="entry name" value="Peptidase_C2"/>
    <property type="match status" value="1"/>
</dbReference>
<dbReference type="InterPro" id="IPR036213">
    <property type="entry name" value="Calpain_III_sf"/>
</dbReference>
<evidence type="ECO:0000313" key="6">
    <source>
        <dbReference type="Proteomes" id="UP000694388"/>
    </source>
</evidence>
<evidence type="ECO:0000256" key="1">
    <source>
        <dbReference type="ARBA" id="ARBA00007623"/>
    </source>
</evidence>
<dbReference type="GO" id="GO:0004198">
    <property type="term" value="F:calcium-dependent cysteine-type endopeptidase activity"/>
    <property type="evidence" value="ECO:0007669"/>
    <property type="project" value="InterPro"/>
</dbReference>
<dbReference type="Gene3D" id="2.60.120.380">
    <property type="match status" value="1"/>
</dbReference>
<evidence type="ECO:0000313" key="5">
    <source>
        <dbReference type="Ensembl" id="ENSEBUP00000001662.1"/>
    </source>
</evidence>
<dbReference type="SUPFAM" id="SSF54001">
    <property type="entry name" value="Cysteine proteinases"/>
    <property type="match status" value="1"/>
</dbReference>
<comment type="similarity">
    <text evidence="1">Belongs to the peptidase C2 family.</text>
</comment>
<evidence type="ECO:0000259" key="4">
    <source>
        <dbReference type="PROSITE" id="PS50203"/>
    </source>
</evidence>
<feature type="domain" description="Calpain catalytic" evidence="4">
    <location>
        <begin position="11"/>
        <end position="276"/>
    </location>
</feature>
<dbReference type="Ensembl" id="ENSEBUT00000001993.1">
    <property type="protein sequence ID" value="ENSEBUP00000001662.1"/>
    <property type="gene ID" value="ENSEBUG00000001381.1"/>
</dbReference>
<reference evidence="5" key="1">
    <citation type="submission" date="2025-08" db="UniProtKB">
        <authorList>
            <consortium name="Ensembl"/>
        </authorList>
    </citation>
    <scope>IDENTIFICATION</scope>
</reference>
<protein>
    <submittedName>
        <fullName evidence="5">Calpain 10</fullName>
    </submittedName>
</protein>
<dbReference type="GO" id="GO:0005737">
    <property type="term" value="C:cytoplasm"/>
    <property type="evidence" value="ECO:0007669"/>
    <property type="project" value="TreeGrafter"/>
</dbReference>
<keyword evidence="3" id="KW-0788">Thiol protease</keyword>
<keyword evidence="6" id="KW-1185">Reference proteome</keyword>
<dbReference type="PRINTS" id="PR00704">
    <property type="entry name" value="CALPAIN"/>
</dbReference>
<proteinExistence type="inferred from homology"/>
<dbReference type="GeneTree" id="ENSGT00940000159706"/>
<keyword evidence="3" id="KW-0378">Hydrolase</keyword>
<name>A0A8C4NE81_EPTBU</name>
<dbReference type="GO" id="GO:0006508">
    <property type="term" value="P:proteolysis"/>
    <property type="evidence" value="ECO:0007669"/>
    <property type="project" value="UniProtKB-KW"/>
</dbReference>
<evidence type="ECO:0000256" key="3">
    <source>
        <dbReference type="PROSITE-ProRule" id="PRU00239"/>
    </source>
</evidence>
<dbReference type="InterPro" id="IPR001300">
    <property type="entry name" value="Peptidase_C2_calpain_cat"/>
</dbReference>
<feature type="active site" evidence="3">
    <location>
        <position position="242"/>
    </location>
</feature>
<dbReference type="InterPro" id="IPR022683">
    <property type="entry name" value="Calpain_III"/>
</dbReference>
<dbReference type="SUPFAM" id="SSF49758">
    <property type="entry name" value="Calpain large subunit, middle domain (domain III)"/>
    <property type="match status" value="1"/>
</dbReference>
<feature type="active site" evidence="2 3">
    <location>
        <position position="72"/>
    </location>
</feature>
<dbReference type="InterPro" id="IPR022684">
    <property type="entry name" value="Calpain_cysteine_protease"/>
</dbReference>
<sequence length="574" mass="64587">MTVEEMEHQKLFKDPNFPAHLSSIMPGLEPAWLAGSSDQVLWKRPQEISGDPCFFPKKHCDGWPKQGMLGDCWLLCCARGVFQFPHLLQQLFPGKQTMWPAASYDGQFTVRLWAHGTWYEVMVDDRLPTIHGKLCFSSCCQRDVFWLPLLEKACAKVRGSYQALAAGQIPEGWMELTGGFAVKWYLKPGHVHVNEEKENETQEYLLPRQWADRLPRLIECGWVMCCRYGNKGGLHSSLGTYHAFALVGVTWGLQGSQSGQGAVEKFNLWNPWGHSKVGENMELDRNEFEKEMDEIVVTYPYSVAGHLQSITTGASLQWQQQLVGTWKSRRTAGGNRNSYHYCLNPPALLTLPNGGEILLVLSQPLPSWHFRNQNGCSLSHPASINGHYSSGIESGNLVSHCTLTNSCNHCNCVANAYQIPHPKLEALGLHVWRDDQAFIPCERKLPAVARECVASLRNQPPILSTPRHHHTSAVYVHGHLVPGCYVVVPSTHRHHVSQCFLLQAYSDEQLEFRPWFQLGHLKESRIHSESYEDTQTACGRMSGRADSITIENGLGTSRALQVVETLQQVLTEAE</sequence>